<evidence type="ECO:0000313" key="1">
    <source>
        <dbReference type="EMBL" id="PLS26461.1"/>
    </source>
</evidence>
<protein>
    <submittedName>
        <fullName evidence="1">Uncharacterized protein</fullName>
    </submittedName>
</protein>
<evidence type="ECO:0000313" key="2">
    <source>
        <dbReference type="Proteomes" id="UP000235034"/>
    </source>
</evidence>
<keyword evidence="2" id="KW-1185">Reference proteome</keyword>
<dbReference type="RefSeq" id="WP_101623079.1">
    <property type="nucleotide sequence ID" value="NZ_NMWT01000028.1"/>
</dbReference>
<dbReference type="Pfam" id="PF20060">
    <property type="entry name" value="DUF6459"/>
    <property type="match status" value="1"/>
</dbReference>
<reference evidence="1 2" key="1">
    <citation type="submission" date="2017-07" db="EMBL/GenBank/DDBJ databases">
        <title>Bifidobacterium novel species.</title>
        <authorList>
            <person name="Lugli G.A."/>
            <person name="Milani C."/>
            <person name="Duranti S."/>
            <person name="Mangifesta M."/>
        </authorList>
    </citation>
    <scope>NUCLEOTIDE SEQUENCE [LARGE SCALE GENOMIC DNA]</scope>
    <source>
        <strain evidence="1 2">77</strain>
    </source>
</reference>
<proteinExistence type="predicted"/>
<gene>
    <name evidence="1" type="ORF">Uis4E_2036</name>
</gene>
<comment type="caution">
    <text evidence="1">The sequence shown here is derived from an EMBL/GenBank/DDBJ whole genome shotgun (WGS) entry which is preliminary data.</text>
</comment>
<dbReference type="Proteomes" id="UP000235034">
    <property type="component" value="Unassembled WGS sequence"/>
</dbReference>
<dbReference type="InterPro" id="IPR045596">
    <property type="entry name" value="DUF6459"/>
</dbReference>
<dbReference type="EMBL" id="NMWT01000028">
    <property type="protein sequence ID" value="PLS26461.1"/>
    <property type="molecule type" value="Genomic_DNA"/>
</dbReference>
<dbReference type="AlphaFoldDB" id="A0A2N5IWY3"/>
<accession>A0A2N5IWY3</accession>
<name>A0A2N5IWY3_9BIFI</name>
<dbReference type="OrthoDB" id="3238427at2"/>
<sequence>MQPVQYVIFPSAGFAHGRTPPVYEGVIHVELSAEPVPYRIVAVVDDAMTDGQMHAMAVSGCRVACLAADVMRGSLSPAILRRAVEPSCVGKLETMAYMMDGRMRVDDAYRARMRYLPVVPFSVDGMLVSAVALELAVHLSVGGESYWSNLRFEVRGSRWMCTVADIG</sequence>
<organism evidence="1 2">
    <name type="scientific">Bifidobacterium parmae</name>
    <dbReference type="NCBI Taxonomy" id="361854"/>
    <lineage>
        <taxon>Bacteria</taxon>
        <taxon>Bacillati</taxon>
        <taxon>Actinomycetota</taxon>
        <taxon>Actinomycetes</taxon>
        <taxon>Bifidobacteriales</taxon>
        <taxon>Bifidobacteriaceae</taxon>
        <taxon>Bifidobacterium</taxon>
    </lineage>
</organism>